<evidence type="ECO:0000313" key="2">
    <source>
        <dbReference type="EMBL" id="CAB4129366.1"/>
    </source>
</evidence>
<gene>
    <name evidence="2" type="ORF">UFOVP118_6</name>
</gene>
<reference evidence="2" key="1">
    <citation type="submission" date="2020-04" db="EMBL/GenBank/DDBJ databases">
        <authorList>
            <person name="Chiriac C."/>
            <person name="Salcher M."/>
            <person name="Ghai R."/>
            <person name="Kavagutti S V."/>
        </authorList>
    </citation>
    <scope>NUCLEOTIDE SEQUENCE</scope>
</reference>
<evidence type="ECO:0000259" key="1">
    <source>
        <dbReference type="Pfam" id="PF17338"/>
    </source>
</evidence>
<name>A0A6J5L815_9CAUD</name>
<dbReference type="Pfam" id="PF17338">
    <property type="entry name" value="GP88"/>
    <property type="match status" value="1"/>
</dbReference>
<accession>A0A6J5L815</accession>
<sequence length="210" mass="23369">MTTSIITFVPKLSKAGKMPCPSFSLPAQACITGSKLAKVEGSVCFDCYALKGMYRFPNVKAPREHNLALVHESPIFWSASMIETIRKENKTGFFRWYDSGDLQSFEHLIAIISIAEALPQIKFWLPTKEKAFLAKLKRSDISVPANLAIRLSMPMVDQAPITSTWALTSTVHQKSDAFGVQCNAYQNDGKCGDCRACWNTDIANISYPKH</sequence>
<proteinExistence type="predicted"/>
<feature type="domain" description="Gene product 88" evidence="1">
    <location>
        <begin position="13"/>
        <end position="198"/>
    </location>
</feature>
<organism evidence="2">
    <name type="scientific">uncultured Caudovirales phage</name>
    <dbReference type="NCBI Taxonomy" id="2100421"/>
    <lineage>
        <taxon>Viruses</taxon>
        <taxon>Duplodnaviria</taxon>
        <taxon>Heunggongvirae</taxon>
        <taxon>Uroviricota</taxon>
        <taxon>Caudoviricetes</taxon>
        <taxon>Peduoviridae</taxon>
        <taxon>Maltschvirus</taxon>
        <taxon>Maltschvirus maltsch</taxon>
    </lineage>
</organism>
<dbReference type="InterPro" id="IPR020290">
    <property type="entry name" value="Gp88"/>
</dbReference>
<dbReference type="EMBL" id="LR796234">
    <property type="protein sequence ID" value="CAB4129366.1"/>
    <property type="molecule type" value="Genomic_DNA"/>
</dbReference>
<protein>
    <submittedName>
        <fullName evidence="2">Gene 88 protein</fullName>
    </submittedName>
</protein>